<dbReference type="PANTHER" id="PTHR24637">
    <property type="entry name" value="COLLAGEN"/>
    <property type="match status" value="1"/>
</dbReference>
<dbReference type="Pfam" id="PF01484">
    <property type="entry name" value="Col_cuticle_N"/>
    <property type="match status" value="1"/>
</dbReference>
<gene>
    <name evidence="4" type="ORF">M513_09218</name>
    <name evidence="5" type="ORF">M514_09218</name>
</gene>
<dbReference type="Proteomes" id="UP000030758">
    <property type="component" value="Unassembled WGS sequence"/>
</dbReference>
<accession>A0A085LY43</accession>
<keyword evidence="6" id="KW-1185">Reference proteome</keyword>
<evidence type="ECO:0000313" key="4">
    <source>
        <dbReference type="EMBL" id="KFD49889.1"/>
    </source>
</evidence>
<evidence type="ECO:0000313" key="6">
    <source>
        <dbReference type="Proteomes" id="UP000030764"/>
    </source>
</evidence>
<dbReference type="AlphaFoldDB" id="A0A085LY43"/>
<feature type="region of interest" description="Disordered" evidence="2">
    <location>
        <begin position="156"/>
        <end position="192"/>
    </location>
</feature>
<dbReference type="Proteomes" id="UP000030764">
    <property type="component" value="Unassembled WGS sequence"/>
</dbReference>
<reference evidence="4 6" key="1">
    <citation type="journal article" date="2014" name="Nat. Genet.">
        <title>Genome and transcriptome of the porcine whipworm Trichuris suis.</title>
        <authorList>
            <person name="Jex A.R."/>
            <person name="Nejsum P."/>
            <person name="Schwarz E.M."/>
            <person name="Hu L."/>
            <person name="Young N.D."/>
            <person name="Hall R.S."/>
            <person name="Korhonen P.K."/>
            <person name="Liao S."/>
            <person name="Thamsborg S."/>
            <person name="Xia J."/>
            <person name="Xu P."/>
            <person name="Wang S."/>
            <person name="Scheerlinck J.P."/>
            <person name="Hofmann A."/>
            <person name="Sternberg P.W."/>
            <person name="Wang J."/>
            <person name="Gasser R.B."/>
        </authorList>
    </citation>
    <scope>NUCLEOTIDE SEQUENCE [LARGE SCALE GENOMIC DNA]</scope>
    <source>
        <strain evidence="5">DCEP-RM93F</strain>
        <strain evidence="4">DCEP-RM93M</strain>
    </source>
</reference>
<feature type="compositionally biased region" description="Pro residues" evidence="2">
    <location>
        <begin position="315"/>
        <end position="324"/>
    </location>
</feature>
<dbReference type="OrthoDB" id="8939548at2759"/>
<keyword evidence="1" id="KW-0677">Repeat</keyword>
<feature type="compositionally biased region" description="Low complexity" evidence="2">
    <location>
        <begin position="221"/>
        <end position="230"/>
    </location>
</feature>
<feature type="region of interest" description="Disordered" evidence="2">
    <location>
        <begin position="311"/>
        <end position="334"/>
    </location>
</feature>
<evidence type="ECO:0000256" key="2">
    <source>
        <dbReference type="SAM" id="MobiDB-lite"/>
    </source>
</evidence>
<sequence length="381" mass="39566">MKAHETLQRLTFISTSLSVLAMACCLFAAPAIIWEIQSIWDDLDEQITQQKAISGEIWNEVLHLRRARAKRYAYESSASVEVKNNGKQLAQDGGNRQRGGHKPAMMPMPPGLRPPGFNVPKQGAKEEFNLGQLTSEIDEERSRKKKPCECRMERVNKCPPGPPGQPGRHGLPGANGPNGIPGKPGDKGEDAQPLVPIVSDCIICRSCLNGAPGQPGPPGPQGMRGPPGRAGVPGSDGAAGSPGEMGLPGPQGEIGKPGMKGRNGTNAERVIGVKGLRGEPGPMGIPGAKGAPGKNGSPGLVGAVGLPGDIGPEGEPAPPGPAGPMGPIGGPGPDATYCPCPARNPHRLHDTSMSIGTIRLSSRQNEEHIFAPTGKSLKKKS</sequence>
<dbReference type="InterPro" id="IPR008160">
    <property type="entry name" value="Collagen"/>
</dbReference>
<evidence type="ECO:0000259" key="3">
    <source>
        <dbReference type="SMART" id="SM01088"/>
    </source>
</evidence>
<name>A0A085LY43_9BILA</name>
<evidence type="ECO:0000313" key="5">
    <source>
        <dbReference type="EMBL" id="KFD70260.1"/>
    </source>
</evidence>
<dbReference type="EMBL" id="KL363262">
    <property type="protein sequence ID" value="KFD49889.1"/>
    <property type="molecule type" value="Genomic_DNA"/>
</dbReference>
<dbReference type="SMART" id="SM01088">
    <property type="entry name" value="Col_cuticle_N"/>
    <property type="match status" value="1"/>
</dbReference>
<dbReference type="GO" id="GO:0042302">
    <property type="term" value="F:structural constituent of cuticle"/>
    <property type="evidence" value="ECO:0007669"/>
    <property type="project" value="InterPro"/>
</dbReference>
<dbReference type="Pfam" id="PF01391">
    <property type="entry name" value="Collagen"/>
    <property type="match status" value="2"/>
</dbReference>
<feature type="domain" description="Nematode cuticle collagen N-terminal" evidence="3">
    <location>
        <begin position="9"/>
        <end position="61"/>
    </location>
</feature>
<dbReference type="InterPro" id="IPR002486">
    <property type="entry name" value="Col_cuticle_N"/>
</dbReference>
<feature type="region of interest" description="Disordered" evidence="2">
    <location>
        <begin position="212"/>
        <end position="246"/>
    </location>
</feature>
<dbReference type="PROSITE" id="PS51257">
    <property type="entry name" value="PROKAR_LIPOPROTEIN"/>
    <property type="match status" value="1"/>
</dbReference>
<protein>
    <recommendedName>
        <fullName evidence="3">Nematode cuticle collagen N-terminal domain-containing protein</fullName>
    </recommendedName>
</protein>
<dbReference type="PANTHER" id="PTHR24637:SF425">
    <property type="entry name" value="NEMATODE CUTICLE COLLAGEN N-TERMINAL DOMAIN-CONTAINING PROTEIN"/>
    <property type="match status" value="1"/>
</dbReference>
<proteinExistence type="predicted"/>
<dbReference type="EMBL" id="KL367489">
    <property type="protein sequence ID" value="KFD70260.1"/>
    <property type="molecule type" value="Genomic_DNA"/>
</dbReference>
<feature type="region of interest" description="Disordered" evidence="2">
    <location>
        <begin position="84"/>
        <end position="112"/>
    </location>
</feature>
<organism evidence="4 6">
    <name type="scientific">Trichuris suis</name>
    <name type="common">pig whipworm</name>
    <dbReference type="NCBI Taxonomy" id="68888"/>
    <lineage>
        <taxon>Eukaryota</taxon>
        <taxon>Metazoa</taxon>
        <taxon>Ecdysozoa</taxon>
        <taxon>Nematoda</taxon>
        <taxon>Enoplea</taxon>
        <taxon>Dorylaimia</taxon>
        <taxon>Trichinellida</taxon>
        <taxon>Trichuridae</taxon>
        <taxon>Trichuris</taxon>
    </lineage>
</organism>
<evidence type="ECO:0000256" key="1">
    <source>
        <dbReference type="ARBA" id="ARBA00022737"/>
    </source>
</evidence>